<protein>
    <submittedName>
        <fullName evidence="2">Uncharacterized protein</fullName>
    </submittedName>
</protein>
<reference evidence="3" key="1">
    <citation type="submission" date="2017-08" db="EMBL/GenBank/DDBJ databases">
        <title>A dynamic microbial community with high functional redundancy inhabits the cold, oxic subseafloor aquifer.</title>
        <authorList>
            <person name="Tully B.J."/>
            <person name="Wheat C.G."/>
            <person name="Glazer B.T."/>
            <person name="Huber J.A."/>
        </authorList>
    </citation>
    <scope>NUCLEOTIDE SEQUENCE [LARGE SCALE GENOMIC DNA]</scope>
</reference>
<feature type="region of interest" description="Disordered" evidence="1">
    <location>
        <begin position="36"/>
        <end position="60"/>
    </location>
</feature>
<accession>A0A2A4YM01</accession>
<evidence type="ECO:0000256" key="1">
    <source>
        <dbReference type="SAM" id="MobiDB-lite"/>
    </source>
</evidence>
<name>A0A2A4YM01_UNCAE</name>
<gene>
    <name evidence="2" type="ORF">COB11_01010</name>
</gene>
<evidence type="ECO:0000313" key="3">
    <source>
        <dbReference type="Proteomes" id="UP000217838"/>
    </source>
</evidence>
<dbReference type="Proteomes" id="UP000217838">
    <property type="component" value="Unassembled WGS sequence"/>
</dbReference>
<dbReference type="EMBL" id="NVUU01000007">
    <property type="protein sequence ID" value="PCI95863.1"/>
    <property type="molecule type" value="Genomic_DNA"/>
</dbReference>
<evidence type="ECO:0000313" key="2">
    <source>
        <dbReference type="EMBL" id="PCI95863.1"/>
    </source>
</evidence>
<comment type="caution">
    <text evidence="2">The sequence shown here is derived from an EMBL/GenBank/DDBJ whole genome shotgun (WGS) entry which is preliminary data.</text>
</comment>
<sequence>MSTSLTFRNPSSTEYKQTYNTMKEMFHEGADLEEGTHGLPIIQDPTKEGTGPRKTISTHVPSNMSAEDYKRKNFDQFSVHTINIKDLDEEPVRGRTKTIAQVHFLGVKYGISNCTSASIQYMMNERVKELSTEIAKKDTDVEELRNLRDTLIPQNESEQQMLQATISEAKTLLTGLANEDQALKIQETEYQNELAEFPTLLNAKEIEKLPENKKQSHLENVQMCKHFLGKLRAIYTRIADIEQEKKGAWGTIERADDNLCGKQAELSTLLAKKEELGSKFSDATFLASYSPRTLGAETELRELMEVREFLLGKAQEQAENPLVQTITNRSYRKKYGASEGTNLFSRPIDIWTDTCTNYTAVKAEEVQTAMHKEHEAQTLAAYEAEKKARETTRLAELQDDSAYQTASVNRGQSNGVFTTGIGEEEDDVETAEDLGFEEVLKEDANPFKLIKDALTGALTLIKDPLTDTLKPGKILLITGQDAFSTQNIGSTNKKNLVFIQLDIYSDAGVYVPKRNSKQAIKELRKIMFADDGEKTLSEDPLLTKEAFRYFHTTENPEPQLYDDTIASTRIDLSLKKYHPRASWTDKKF</sequence>
<proteinExistence type="predicted"/>
<dbReference type="AlphaFoldDB" id="A0A2A4YM01"/>
<organism evidence="2 3">
    <name type="scientific">Aerophobetes bacterium</name>
    <dbReference type="NCBI Taxonomy" id="2030807"/>
    <lineage>
        <taxon>Bacteria</taxon>
        <taxon>Candidatus Aerophobota</taxon>
    </lineage>
</organism>